<evidence type="ECO:0000313" key="4">
    <source>
        <dbReference type="EMBL" id="GMA24486.1"/>
    </source>
</evidence>
<dbReference type="Pfam" id="PF00932">
    <property type="entry name" value="LTD"/>
    <property type="match status" value="1"/>
</dbReference>
<keyword evidence="5" id="KW-1185">Reference proteome</keyword>
<dbReference type="PROSITE" id="PS51841">
    <property type="entry name" value="LTD"/>
    <property type="match status" value="1"/>
</dbReference>
<dbReference type="SUPFAM" id="SSF74853">
    <property type="entry name" value="Lamin A/C globular tail domain"/>
    <property type="match status" value="1"/>
</dbReference>
<dbReference type="PANTHER" id="PTHR42834">
    <property type="entry name" value="ENDONUCLEASE/EXONUCLEASE/PHOSPHATASE FAMILY PROTEIN (AFU_ORTHOLOGUE AFUA_3G09210)"/>
    <property type="match status" value="1"/>
</dbReference>
<feature type="compositionally biased region" description="Low complexity" evidence="1">
    <location>
        <begin position="229"/>
        <end position="246"/>
    </location>
</feature>
<dbReference type="PANTHER" id="PTHR42834:SF1">
    <property type="entry name" value="ENDONUCLEASE_EXONUCLEASE_PHOSPHATASE FAMILY PROTEIN (AFU_ORTHOLOGUE AFUA_3G09210)"/>
    <property type="match status" value="1"/>
</dbReference>
<feature type="chain" id="PRO_5045867357" description="LTD domain-containing protein" evidence="2">
    <location>
        <begin position="31"/>
        <end position="470"/>
    </location>
</feature>
<feature type="domain" description="LTD" evidence="3">
    <location>
        <begin position="36"/>
        <end position="180"/>
    </location>
</feature>
<gene>
    <name evidence="4" type="ORF">GCM10025864_22450</name>
</gene>
<name>A0ABQ6I1D6_9MICO</name>
<feature type="region of interest" description="Disordered" evidence="1">
    <location>
        <begin position="404"/>
        <end position="470"/>
    </location>
</feature>
<evidence type="ECO:0000256" key="2">
    <source>
        <dbReference type="SAM" id="SignalP"/>
    </source>
</evidence>
<feature type="signal peptide" evidence="2">
    <location>
        <begin position="1"/>
        <end position="30"/>
    </location>
</feature>
<reference evidence="5" key="1">
    <citation type="journal article" date="2019" name="Int. J. Syst. Evol. Microbiol.">
        <title>The Global Catalogue of Microorganisms (GCM) 10K type strain sequencing project: providing services to taxonomists for standard genome sequencing and annotation.</title>
        <authorList>
            <consortium name="The Broad Institute Genomics Platform"/>
            <consortium name="The Broad Institute Genome Sequencing Center for Infectious Disease"/>
            <person name="Wu L."/>
            <person name="Ma J."/>
        </authorList>
    </citation>
    <scope>NUCLEOTIDE SEQUENCE [LARGE SCALE GENOMIC DNA]</scope>
    <source>
        <strain evidence="5">NBRC 106348</strain>
    </source>
</reference>
<dbReference type="InterPro" id="IPR036415">
    <property type="entry name" value="Lamin_tail_dom_sf"/>
</dbReference>
<dbReference type="EMBL" id="BSUK01000001">
    <property type="protein sequence ID" value="GMA24486.1"/>
    <property type="molecule type" value="Genomic_DNA"/>
</dbReference>
<proteinExistence type="predicted"/>
<feature type="compositionally biased region" description="Basic residues" evidence="1">
    <location>
        <begin position="438"/>
        <end position="452"/>
    </location>
</feature>
<evidence type="ECO:0000259" key="3">
    <source>
        <dbReference type="PROSITE" id="PS51841"/>
    </source>
</evidence>
<organism evidence="4 5">
    <name type="scientific">Luteimicrobium album</name>
    <dbReference type="NCBI Taxonomy" id="1054550"/>
    <lineage>
        <taxon>Bacteria</taxon>
        <taxon>Bacillati</taxon>
        <taxon>Actinomycetota</taxon>
        <taxon>Actinomycetes</taxon>
        <taxon>Micrococcales</taxon>
        <taxon>Luteimicrobium</taxon>
    </lineage>
</organism>
<sequence>MDGQHSWRRVAALGATAALVVTGGGAAAWAATGGGDGPTAQADAASHVVISEAYLSGGSANAPYTTKFVELYNPTGSAVDVDGWSVQYRPATGTGASTSTVALTGSIAAGGHYLVAGGSNGATGEALPTPDASGVALNPSGSTGTLVLASTADKLTLPTGSVTGSAATAAHVVDLVGYGTSNTYEGHPVTGLPGNTTPSSLQRAGDGATDTDDNAADLTVGSTVTPQNTGDDTTPTDPGTPDPGTDATIAEVQGTTDTSPYVGKTVTTRGVVTAAYPTGGYNGLYIQTPGTGGDVDLATHHASDGLFVYSSAAAAALKPGQYVEVTGTVSEYSGLTELSATTWTVLDDAVPAVKPATVAFPSTDAQRESLEGMLVAPTGHYVVADNYDTNYYGSFLLAAGDKPFVQPTQVGRPGAPRRRPRSPTGPRAASCSTTVRRPTSRRPPTRASRSRTSRAASRRASEPRSPSRPR</sequence>
<feature type="compositionally biased region" description="Polar residues" evidence="1">
    <location>
        <begin position="193"/>
        <end position="202"/>
    </location>
</feature>
<protein>
    <recommendedName>
        <fullName evidence="3">LTD domain-containing protein</fullName>
    </recommendedName>
</protein>
<accession>A0ABQ6I1D6</accession>
<dbReference type="Proteomes" id="UP001157091">
    <property type="component" value="Unassembled WGS sequence"/>
</dbReference>
<comment type="caution">
    <text evidence="4">The sequence shown here is derived from an EMBL/GenBank/DDBJ whole genome shotgun (WGS) entry which is preliminary data.</text>
</comment>
<feature type="compositionally biased region" description="Low complexity" evidence="1">
    <location>
        <begin position="422"/>
        <end position="437"/>
    </location>
</feature>
<dbReference type="InterPro" id="IPR001322">
    <property type="entry name" value="Lamin_tail_dom"/>
</dbReference>
<evidence type="ECO:0000313" key="5">
    <source>
        <dbReference type="Proteomes" id="UP001157091"/>
    </source>
</evidence>
<keyword evidence="2" id="KW-0732">Signal</keyword>
<feature type="region of interest" description="Disordered" evidence="1">
    <location>
        <begin position="186"/>
        <end position="247"/>
    </location>
</feature>
<evidence type="ECO:0000256" key="1">
    <source>
        <dbReference type="SAM" id="MobiDB-lite"/>
    </source>
</evidence>
<dbReference type="CDD" id="cd04486">
    <property type="entry name" value="YhcR_OBF_like"/>
    <property type="match status" value="1"/>
</dbReference>